<dbReference type="GO" id="GO:0005524">
    <property type="term" value="F:ATP binding"/>
    <property type="evidence" value="ECO:0007669"/>
    <property type="project" value="UniProtKB-KW"/>
</dbReference>
<evidence type="ECO:0000256" key="14">
    <source>
        <dbReference type="ARBA" id="ARBA00023136"/>
    </source>
</evidence>
<dbReference type="GO" id="GO:0004674">
    <property type="term" value="F:protein serine/threonine kinase activity"/>
    <property type="evidence" value="ECO:0007669"/>
    <property type="project" value="UniProtKB-KW"/>
</dbReference>
<keyword evidence="22" id="KW-1185">Reference proteome</keyword>
<feature type="transmembrane region" description="Helical" evidence="19">
    <location>
        <begin position="82"/>
        <end position="105"/>
    </location>
</feature>
<keyword evidence="12" id="KW-0067">ATP-binding</keyword>
<reference evidence="21 22" key="1">
    <citation type="submission" date="2019-09" db="EMBL/GenBank/DDBJ databases">
        <authorList>
            <person name="Ou C."/>
        </authorList>
    </citation>
    <scope>NUCLEOTIDE SEQUENCE [LARGE SCALE GENOMIC DNA]</scope>
    <source>
        <strain evidence="21">S2</strain>
        <tissue evidence="21">Leaf</tissue>
    </source>
</reference>
<dbReference type="SUPFAM" id="SSF56112">
    <property type="entry name" value="Protein kinase-like (PK-like)"/>
    <property type="match status" value="1"/>
</dbReference>
<dbReference type="EC" id="2.7.11.1" evidence="2"/>
<organism evidence="21 22">
    <name type="scientific">Pyrus ussuriensis x Pyrus communis</name>
    <dbReference type="NCBI Taxonomy" id="2448454"/>
    <lineage>
        <taxon>Eukaryota</taxon>
        <taxon>Viridiplantae</taxon>
        <taxon>Streptophyta</taxon>
        <taxon>Embryophyta</taxon>
        <taxon>Tracheophyta</taxon>
        <taxon>Spermatophyta</taxon>
        <taxon>Magnoliopsida</taxon>
        <taxon>eudicotyledons</taxon>
        <taxon>Gunneridae</taxon>
        <taxon>Pentapetalae</taxon>
        <taxon>rosids</taxon>
        <taxon>fabids</taxon>
        <taxon>Rosales</taxon>
        <taxon>Rosaceae</taxon>
        <taxon>Amygdaloideae</taxon>
        <taxon>Maleae</taxon>
        <taxon>Pyrus</taxon>
    </lineage>
</organism>
<reference evidence="21 22" key="3">
    <citation type="submission" date="2019-11" db="EMBL/GenBank/DDBJ databases">
        <title>A de novo genome assembly of a pear dwarfing rootstock.</title>
        <authorList>
            <person name="Wang F."/>
            <person name="Wang J."/>
            <person name="Li S."/>
            <person name="Zhang Y."/>
            <person name="Fang M."/>
            <person name="Ma L."/>
            <person name="Zhao Y."/>
            <person name="Jiang S."/>
        </authorList>
    </citation>
    <scope>NUCLEOTIDE SEQUENCE [LARGE SCALE GENOMIC DNA]</scope>
    <source>
        <strain evidence="21">S2</strain>
        <tissue evidence="21">Leaf</tissue>
    </source>
</reference>
<evidence type="ECO:0000259" key="20">
    <source>
        <dbReference type="PROSITE" id="PS50011"/>
    </source>
</evidence>
<dbReference type="EMBL" id="SMOL01000401">
    <property type="protein sequence ID" value="KAB2617158.1"/>
    <property type="molecule type" value="Genomic_DNA"/>
</dbReference>
<feature type="domain" description="Protein kinase" evidence="20">
    <location>
        <begin position="147"/>
        <end position="377"/>
    </location>
</feature>
<evidence type="ECO:0000256" key="11">
    <source>
        <dbReference type="ARBA" id="ARBA00022777"/>
    </source>
</evidence>
<evidence type="ECO:0000256" key="1">
    <source>
        <dbReference type="ARBA" id="ARBA00004479"/>
    </source>
</evidence>
<evidence type="ECO:0000256" key="7">
    <source>
        <dbReference type="ARBA" id="ARBA00022692"/>
    </source>
</evidence>
<dbReference type="SUPFAM" id="SSF52058">
    <property type="entry name" value="L domain-like"/>
    <property type="match status" value="1"/>
</dbReference>
<sequence>MESLVTLNNSLNNLSSFIPSTFEGMHGLSYVDISYNELEGHLPNNSAFQEALPEALQGNKGLCGNVRSLQPCKHGSRRNHKWVFVITFTLLAAVFLLCAFFTIVFMERKKKHRDKGEKNMHEEEWFSVLNFDGKSMYEEILMATKNFDFIYCIGSGGQGSVYKANLSCGNIVAVKKLHHLWDHEKNLENGFLNEMRALTEIRHRNIVKLYGFYLHHRHSFLVYEFFERGSLAKILSKDEATEVRWRKRMNIVNSVAHALAYVTNCAPDISRRHPGDFFSTFSSVPSSSLLSSSSALPNRQMPIMDVLDQRISPPTHQEVGEVLSLVKVAFSCLNPSPQSRPAMKQVSQILSTQKLHLSKPLHVITCGELYALDPLTV</sequence>
<keyword evidence="13 19" id="KW-1133">Transmembrane helix</keyword>
<dbReference type="PANTHER" id="PTHR48005:SF70">
    <property type="entry name" value="MDIS1-INTERACTING RECEPTOR LIKE KINASE 2-LIKE"/>
    <property type="match status" value="1"/>
</dbReference>
<evidence type="ECO:0000256" key="17">
    <source>
        <dbReference type="ARBA" id="ARBA00047899"/>
    </source>
</evidence>
<dbReference type="InterPro" id="IPR051420">
    <property type="entry name" value="Ser_Thr_Kinases_DiverseReg"/>
</dbReference>
<evidence type="ECO:0000256" key="6">
    <source>
        <dbReference type="ARBA" id="ARBA00022679"/>
    </source>
</evidence>
<keyword evidence="4" id="KW-0597">Phosphoprotein</keyword>
<keyword evidence="16" id="KW-0325">Glycoprotein</keyword>
<evidence type="ECO:0000256" key="4">
    <source>
        <dbReference type="ARBA" id="ARBA00022553"/>
    </source>
</evidence>
<dbReference type="GO" id="GO:0016020">
    <property type="term" value="C:membrane"/>
    <property type="evidence" value="ECO:0007669"/>
    <property type="project" value="UniProtKB-SubCell"/>
</dbReference>
<keyword evidence="3" id="KW-0723">Serine/threonine-protein kinase</keyword>
<dbReference type="Pfam" id="PF07714">
    <property type="entry name" value="PK_Tyr_Ser-Thr"/>
    <property type="match status" value="1"/>
</dbReference>
<dbReference type="InterPro" id="IPR000719">
    <property type="entry name" value="Prot_kinase_dom"/>
</dbReference>
<accession>A0A5N5GPD8</accession>
<keyword evidence="10" id="KW-0547">Nucleotide-binding</keyword>
<proteinExistence type="predicted"/>
<evidence type="ECO:0000256" key="3">
    <source>
        <dbReference type="ARBA" id="ARBA00022527"/>
    </source>
</evidence>
<dbReference type="Gene3D" id="1.10.510.10">
    <property type="entry name" value="Transferase(Phosphotransferase) domain 1"/>
    <property type="match status" value="2"/>
</dbReference>
<keyword evidence="9" id="KW-0677">Repeat</keyword>
<dbReference type="Gene3D" id="3.80.10.10">
    <property type="entry name" value="Ribonuclease Inhibitor"/>
    <property type="match status" value="1"/>
</dbReference>
<dbReference type="InterPro" id="IPR011009">
    <property type="entry name" value="Kinase-like_dom_sf"/>
</dbReference>
<comment type="subcellular location">
    <subcellularLocation>
        <location evidence="1">Membrane</location>
        <topology evidence="1">Single-pass type I membrane protein</topology>
    </subcellularLocation>
</comment>
<comment type="caution">
    <text evidence="21">The sequence shown here is derived from an EMBL/GenBank/DDBJ whole genome shotgun (WGS) entry which is preliminary data.</text>
</comment>
<dbReference type="InterPro" id="IPR032675">
    <property type="entry name" value="LRR_dom_sf"/>
</dbReference>
<dbReference type="InterPro" id="IPR001245">
    <property type="entry name" value="Ser-Thr/Tyr_kinase_cat_dom"/>
</dbReference>
<evidence type="ECO:0000256" key="13">
    <source>
        <dbReference type="ARBA" id="ARBA00022989"/>
    </source>
</evidence>
<dbReference type="AlphaFoldDB" id="A0A5N5GPD8"/>
<dbReference type="PROSITE" id="PS50011">
    <property type="entry name" value="PROTEIN_KINASE_DOM"/>
    <property type="match status" value="1"/>
</dbReference>
<keyword evidence="15 21" id="KW-0675">Receptor</keyword>
<evidence type="ECO:0000256" key="19">
    <source>
        <dbReference type="SAM" id="Phobius"/>
    </source>
</evidence>
<evidence type="ECO:0000313" key="22">
    <source>
        <dbReference type="Proteomes" id="UP000327157"/>
    </source>
</evidence>
<evidence type="ECO:0000256" key="18">
    <source>
        <dbReference type="ARBA" id="ARBA00048679"/>
    </source>
</evidence>
<dbReference type="PANTHER" id="PTHR48005">
    <property type="entry name" value="LEUCINE RICH REPEAT KINASE 2"/>
    <property type="match status" value="1"/>
</dbReference>
<dbReference type="FunFam" id="3.30.200.20:FF:000309">
    <property type="entry name" value="Leucine-rich repeat receptor protein kinase MSP1"/>
    <property type="match status" value="1"/>
</dbReference>
<evidence type="ECO:0000256" key="5">
    <source>
        <dbReference type="ARBA" id="ARBA00022614"/>
    </source>
</evidence>
<comment type="catalytic activity">
    <reaction evidence="17">
        <text>L-threonyl-[protein] + ATP = O-phospho-L-threonyl-[protein] + ADP + H(+)</text>
        <dbReference type="Rhea" id="RHEA:46608"/>
        <dbReference type="Rhea" id="RHEA-COMP:11060"/>
        <dbReference type="Rhea" id="RHEA-COMP:11605"/>
        <dbReference type="ChEBI" id="CHEBI:15378"/>
        <dbReference type="ChEBI" id="CHEBI:30013"/>
        <dbReference type="ChEBI" id="CHEBI:30616"/>
        <dbReference type="ChEBI" id="CHEBI:61977"/>
        <dbReference type="ChEBI" id="CHEBI:456216"/>
        <dbReference type="EC" id="2.7.11.1"/>
    </reaction>
</comment>
<keyword evidence="5" id="KW-0433">Leucine-rich repeat</keyword>
<keyword evidence="6" id="KW-0808">Transferase</keyword>
<keyword evidence="7 19" id="KW-0812">Transmembrane</keyword>
<name>A0A5N5GPD8_9ROSA</name>
<evidence type="ECO:0000256" key="16">
    <source>
        <dbReference type="ARBA" id="ARBA00023180"/>
    </source>
</evidence>
<reference evidence="22" key="2">
    <citation type="submission" date="2019-10" db="EMBL/GenBank/DDBJ databases">
        <title>A de novo genome assembly of a pear dwarfing rootstock.</title>
        <authorList>
            <person name="Wang F."/>
            <person name="Wang J."/>
            <person name="Li S."/>
            <person name="Zhang Y."/>
            <person name="Fang M."/>
            <person name="Ma L."/>
            <person name="Zhao Y."/>
            <person name="Jiang S."/>
        </authorList>
    </citation>
    <scope>NUCLEOTIDE SEQUENCE [LARGE SCALE GENOMIC DNA]</scope>
</reference>
<evidence type="ECO:0000256" key="9">
    <source>
        <dbReference type="ARBA" id="ARBA00022737"/>
    </source>
</evidence>
<evidence type="ECO:0000256" key="2">
    <source>
        <dbReference type="ARBA" id="ARBA00012513"/>
    </source>
</evidence>
<evidence type="ECO:0000256" key="15">
    <source>
        <dbReference type="ARBA" id="ARBA00023170"/>
    </source>
</evidence>
<evidence type="ECO:0000313" key="21">
    <source>
        <dbReference type="EMBL" id="KAB2617158.1"/>
    </source>
</evidence>
<keyword evidence="8" id="KW-0732">Signal</keyword>
<comment type="catalytic activity">
    <reaction evidence="18">
        <text>L-seryl-[protein] + ATP = O-phospho-L-seryl-[protein] + ADP + H(+)</text>
        <dbReference type="Rhea" id="RHEA:17989"/>
        <dbReference type="Rhea" id="RHEA-COMP:9863"/>
        <dbReference type="Rhea" id="RHEA-COMP:11604"/>
        <dbReference type="ChEBI" id="CHEBI:15378"/>
        <dbReference type="ChEBI" id="CHEBI:29999"/>
        <dbReference type="ChEBI" id="CHEBI:30616"/>
        <dbReference type="ChEBI" id="CHEBI:83421"/>
        <dbReference type="ChEBI" id="CHEBI:456216"/>
        <dbReference type="EC" id="2.7.11.1"/>
    </reaction>
</comment>
<keyword evidence="11 21" id="KW-0418">Kinase</keyword>
<gene>
    <name evidence="21" type="ORF">D8674_013027</name>
</gene>
<dbReference type="Proteomes" id="UP000327157">
    <property type="component" value="Chromosome 15"/>
</dbReference>
<evidence type="ECO:0000256" key="8">
    <source>
        <dbReference type="ARBA" id="ARBA00022729"/>
    </source>
</evidence>
<keyword evidence="14 19" id="KW-0472">Membrane</keyword>
<evidence type="ECO:0000256" key="12">
    <source>
        <dbReference type="ARBA" id="ARBA00022840"/>
    </source>
</evidence>
<evidence type="ECO:0000256" key="10">
    <source>
        <dbReference type="ARBA" id="ARBA00022741"/>
    </source>
</evidence>
<protein>
    <recommendedName>
        <fullName evidence="2">non-specific serine/threonine protein kinase</fullName>
        <ecNumber evidence="2">2.7.11.1</ecNumber>
    </recommendedName>
</protein>
<dbReference type="OrthoDB" id="676979at2759"/>